<reference evidence="3" key="1">
    <citation type="submission" date="2017-04" db="EMBL/GenBank/DDBJ databases">
        <authorList>
            <person name="Varghese N."/>
            <person name="Submissions S."/>
        </authorList>
    </citation>
    <scope>NUCLEOTIDE SEQUENCE [LARGE SCALE GENOMIC DNA]</scope>
    <source>
        <strain evidence="3">DSM 16537</strain>
    </source>
</reference>
<dbReference type="NCBIfam" id="TIGR04183">
    <property type="entry name" value="Por_Secre_tail"/>
    <property type="match status" value="1"/>
</dbReference>
<protein>
    <submittedName>
        <fullName evidence="2">Por secretion system C-terminal sorting domain-containing protein</fullName>
    </submittedName>
</protein>
<dbReference type="InterPro" id="IPR026444">
    <property type="entry name" value="Secre_tail"/>
</dbReference>
<gene>
    <name evidence="2" type="ORF">SAMN00777080_3594</name>
</gene>
<feature type="domain" description="Secretion system C-terminal sorting" evidence="1">
    <location>
        <begin position="544"/>
        <end position="607"/>
    </location>
</feature>
<evidence type="ECO:0000313" key="3">
    <source>
        <dbReference type="Proteomes" id="UP000192333"/>
    </source>
</evidence>
<keyword evidence="3" id="KW-1185">Reference proteome</keyword>
<evidence type="ECO:0000259" key="1">
    <source>
        <dbReference type="Pfam" id="PF18962"/>
    </source>
</evidence>
<dbReference type="Proteomes" id="UP000192333">
    <property type="component" value="Chromosome I"/>
</dbReference>
<dbReference type="OrthoDB" id="1488838at2"/>
<dbReference type="AlphaFoldDB" id="A0A1W2H8N6"/>
<dbReference type="EMBL" id="LT838813">
    <property type="protein sequence ID" value="SMD44956.1"/>
    <property type="molecule type" value="Genomic_DNA"/>
</dbReference>
<proteinExistence type="predicted"/>
<name>A0A1W2H8N6_9BACT</name>
<organism evidence="2 3">
    <name type="scientific">Aquiflexum balticum DSM 16537</name>
    <dbReference type="NCBI Taxonomy" id="758820"/>
    <lineage>
        <taxon>Bacteria</taxon>
        <taxon>Pseudomonadati</taxon>
        <taxon>Bacteroidota</taxon>
        <taxon>Cytophagia</taxon>
        <taxon>Cytophagales</taxon>
        <taxon>Cyclobacteriaceae</taxon>
        <taxon>Aquiflexum</taxon>
    </lineage>
</organism>
<sequence>MNSRNSIIRLSLLIVLISVHGIGYAQFSQLPTPDWKSKESNLTSYSMRKLENPLLLPFWDDFSKIGLDSTKWISEGATQSNTIGNSAPSLGVLLLDGVDERGMPYSNVQFEQGFTDRITSQPIDLSNIPPIESETVYISFFWQVGGKGELPDTNDELSLQFLDPNGLWITVWEKSGGLTAEQFFFTQEIIQVEQQFHHDAFQFRFQIGGRRSGPFDSWILDYVFLNKNRNISDLNFEDRALTKLNERPLGKYTAVPLFILEKFPEDLWNNTQNEFKNLSSNFRAMEYSFQLRDKTSQNIIKAINSNTPFNPVPIAQERRSFSSNPFSEIPIPDEESDYELVSYLVTGDDFLTINENGEDIIYNEVDFRINDTVRTVLPIRDFFAYDDGSVDYSAGINQRSGMLATRYELVESAFLTGISINFTNFLQIGSVIDLMVWNDLEEEPIFVKEVFIPEKSTLNEFSFFEIDQNIPVNGTFYIGFSQFIREFLFVGLDKTFNNGEEIFYNVSGVWQQNETVEGSLMMRPHVSPTAPFESESESQLHLNVYPNPVSDKLYIEGAFENIIIIDPLGRNLSLPMEETDNGKSINFGGLQKGVYLIKTFNQKDQKSIRILVK</sequence>
<dbReference type="Pfam" id="PF18962">
    <property type="entry name" value="Por_Secre_tail"/>
    <property type="match status" value="1"/>
</dbReference>
<dbReference type="STRING" id="758820.SAMN00777080_3594"/>
<dbReference type="Gene3D" id="2.60.120.260">
    <property type="entry name" value="Galactose-binding domain-like"/>
    <property type="match status" value="1"/>
</dbReference>
<evidence type="ECO:0000313" key="2">
    <source>
        <dbReference type="EMBL" id="SMD44956.1"/>
    </source>
</evidence>
<accession>A0A1W2H8N6</accession>